<dbReference type="InterPro" id="IPR036388">
    <property type="entry name" value="WH-like_DNA-bd_sf"/>
</dbReference>
<dbReference type="InterPro" id="IPR053926">
    <property type="entry name" value="RecX_HTH_1st"/>
</dbReference>
<evidence type="ECO:0000256" key="3">
    <source>
        <dbReference type="ARBA" id="ARBA00018111"/>
    </source>
</evidence>
<proteinExistence type="inferred from homology"/>
<dbReference type="GO" id="GO:0006282">
    <property type="term" value="P:regulation of DNA repair"/>
    <property type="evidence" value="ECO:0007669"/>
    <property type="project" value="InterPro"/>
</dbReference>
<dbReference type="EMBL" id="FPHR01000006">
    <property type="protein sequence ID" value="SFV76778.1"/>
    <property type="molecule type" value="Genomic_DNA"/>
</dbReference>
<evidence type="ECO:0000259" key="5">
    <source>
        <dbReference type="Pfam" id="PF02631"/>
    </source>
</evidence>
<dbReference type="InterPro" id="IPR003783">
    <property type="entry name" value="Regulatory_RecX"/>
</dbReference>
<dbReference type="Pfam" id="PF21981">
    <property type="entry name" value="RecX_HTH3"/>
    <property type="match status" value="1"/>
</dbReference>
<dbReference type="Pfam" id="PF02631">
    <property type="entry name" value="RecX_HTH2"/>
    <property type="match status" value="1"/>
</dbReference>
<accession>A0A1W1D841</accession>
<evidence type="ECO:0000313" key="8">
    <source>
        <dbReference type="EMBL" id="SFV76778.1"/>
    </source>
</evidence>
<evidence type="ECO:0000259" key="6">
    <source>
        <dbReference type="Pfam" id="PF21981"/>
    </source>
</evidence>
<gene>
    <name evidence="8" type="ORF">MNB_SUP05-4-434</name>
</gene>
<dbReference type="Pfam" id="PF21982">
    <property type="entry name" value="RecX_HTH1"/>
    <property type="match status" value="1"/>
</dbReference>
<evidence type="ECO:0000256" key="2">
    <source>
        <dbReference type="ARBA" id="ARBA00009695"/>
    </source>
</evidence>
<comment type="similarity">
    <text evidence="2">Belongs to the RecX family.</text>
</comment>
<dbReference type="AlphaFoldDB" id="A0A1W1D841"/>
<dbReference type="PANTHER" id="PTHR33602:SF1">
    <property type="entry name" value="REGULATORY PROTEIN RECX FAMILY PROTEIN"/>
    <property type="match status" value="1"/>
</dbReference>
<dbReference type="Gene3D" id="1.10.10.10">
    <property type="entry name" value="Winged helix-like DNA-binding domain superfamily/Winged helix DNA-binding domain"/>
    <property type="match status" value="3"/>
</dbReference>
<feature type="domain" description="RecX first three-helical" evidence="7">
    <location>
        <begin position="1"/>
        <end position="35"/>
    </location>
</feature>
<feature type="domain" description="RecX third three-helical" evidence="6">
    <location>
        <begin position="80"/>
        <end position="125"/>
    </location>
</feature>
<reference evidence="8" key="1">
    <citation type="submission" date="2016-10" db="EMBL/GenBank/DDBJ databases">
        <authorList>
            <person name="de Groot N.N."/>
        </authorList>
    </citation>
    <scope>NUCLEOTIDE SEQUENCE</scope>
</reference>
<comment type="subcellular location">
    <subcellularLocation>
        <location evidence="1">Cytoplasm</location>
    </subcellularLocation>
</comment>
<dbReference type="PANTHER" id="PTHR33602">
    <property type="entry name" value="REGULATORY PROTEIN RECX FAMILY PROTEIN"/>
    <property type="match status" value="1"/>
</dbReference>
<name>A0A1W1D841_9ZZZZ</name>
<keyword evidence="4" id="KW-0963">Cytoplasm</keyword>
<sequence length="130" mass="15532">MRMLIRREHSVFELTQKLSTKEFEQDDIETSIETLIEQNYQSDDRFSADFIQMRFNQGKGPIKISVDLRQRGITQFDLSDYDFYTLARQIRERKFGQEAPSDFTQKAKQQRFLQSRGFNFEHISESFKTA</sequence>
<evidence type="ECO:0000256" key="4">
    <source>
        <dbReference type="ARBA" id="ARBA00022490"/>
    </source>
</evidence>
<organism evidence="8">
    <name type="scientific">hydrothermal vent metagenome</name>
    <dbReference type="NCBI Taxonomy" id="652676"/>
    <lineage>
        <taxon>unclassified sequences</taxon>
        <taxon>metagenomes</taxon>
        <taxon>ecological metagenomes</taxon>
    </lineage>
</organism>
<feature type="domain" description="RecX second three-helical" evidence="5">
    <location>
        <begin position="42"/>
        <end position="75"/>
    </location>
</feature>
<dbReference type="GO" id="GO:0005737">
    <property type="term" value="C:cytoplasm"/>
    <property type="evidence" value="ECO:0007669"/>
    <property type="project" value="UniProtKB-SubCell"/>
</dbReference>
<evidence type="ECO:0000256" key="1">
    <source>
        <dbReference type="ARBA" id="ARBA00004496"/>
    </source>
</evidence>
<dbReference type="InterPro" id="IPR053924">
    <property type="entry name" value="RecX_HTH_2nd"/>
</dbReference>
<protein>
    <recommendedName>
        <fullName evidence="3">Regulatory protein RecX</fullName>
    </recommendedName>
</protein>
<evidence type="ECO:0000259" key="7">
    <source>
        <dbReference type="Pfam" id="PF21982"/>
    </source>
</evidence>
<dbReference type="InterPro" id="IPR053925">
    <property type="entry name" value="RecX_HTH_3rd"/>
</dbReference>